<sequence>MQDSRWGPEHDEIMATRHLLPTEARSGTHALIKPTAGAPAPTNRPQAYPPVCYRALLSFHSLPSSATRACLAVFWNGPTVGQPGGWLQEHGGTYGTFVCFEHGRCRSRRNGAAWVACASRIFPCSGPATVMAAAHGDMIRTGAEIAGACLRCTRRTTTQNRLRETASSSFQHFPGAGRAFGR</sequence>
<evidence type="ECO:0000313" key="2">
    <source>
        <dbReference type="Proteomes" id="UP000800040"/>
    </source>
</evidence>
<dbReference type="Proteomes" id="UP000800040">
    <property type="component" value="Unassembled WGS sequence"/>
</dbReference>
<gene>
    <name evidence="1" type="ORF">BDW02DRAFT_198275</name>
</gene>
<keyword evidence="2" id="KW-1185">Reference proteome</keyword>
<accession>A0A6A5KPF9</accession>
<evidence type="ECO:0000313" key="1">
    <source>
        <dbReference type="EMBL" id="KAF1837006.1"/>
    </source>
</evidence>
<protein>
    <submittedName>
        <fullName evidence="1">Uncharacterized protein</fullName>
    </submittedName>
</protein>
<proteinExistence type="predicted"/>
<organism evidence="1 2">
    <name type="scientific">Decorospora gaudefroyi</name>
    <dbReference type="NCBI Taxonomy" id="184978"/>
    <lineage>
        <taxon>Eukaryota</taxon>
        <taxon>Fungi</taxon>
        <taxon>Dikarya</taxon>
        <taxon>Ascomycota</taxon>
        <taxon>Pezizomycotina</taxon>
        <taxon>Dothideomycetes</taxon>
        <taxon>Pleosporomycetidae</taxon>
        <taxon>Pleosporales</taxon>
        <taxon>Pleosporineae</taxon>
        <taxon>Pleosporaceae</taxon>
        <taxon>Decorospora</taxon>
    </lineage>
</organism>
<name>A0A6A5KPF9_9PLEO</name>
<dbReference type="EMBL" id="ML975267">
    <property type="protein sequence ID" value="KAF1837006.1"/>
    <property type="molecule type" value="Genomic_DNA"/>
</dbReference>
<dbReference type="AlphaFoldDB" id="A0A6A5KPF9"/>
<reference evidence="1" key="1">
    <citation type="submission" date="2020-01" db="EMBL/GenBank/DDBJ databases">
        <authorList>
            <consortium name="DOE Joint Genome Institute"/>
            <person name="Haridas S."/>
            <person name="Albert R."/>
            <person name="Binder M."/>
            <person name="Bloem J."/>
            <person name="Labutti K."/>
            <person name="Salamov A."/>
            <person name="Andreopoulos B."/>
            <person name="Baker S.E."/>
            <person name="Barry K."/>
            <person name="Bills G."/>
            <person name="Bluhm B.H."/>
            <person name="Cannon C."/>
            <person name="Castanera R."/>
            <person name="Culley D.E."/>
            <person name="Daum C."/>
            <person name="Ezra D."/>
            <person name="Gonzalez J.B."/>
            <person name="Henrissat B."/>
            <person name="Kuo A."/>
            <person name="Liang C."/>
            <person name="Lipzen A."/>
            <person name="Lutzoni F."/>
            <person name="Magnuson J."/>
            <person name="Mondo S."/>
            <person name="Nolan M."/>
            <person name="Ohm R."/>
            <person name="Pangilinan J."/>
            <person name="Park H.-J."/>
            <person name="Ramirez L."/>
            <person name="Alfaro M."/>
            <person name="Sun H."/>
            <person name="Tritt A."/>
            <person name="Yoshinaga Y."/>
            <person name="Zwiers L.-H."/>
            <person name="Turgeon B.G."/>
            <person name="Goodwin S.B."/>
            <person name="Spatafora J.W."/>
            <person name="Crous P.W."/>
            <person name="Grigoriev I.V."/>
        </authorList>
    </citation>
    <scope>NUCLEOTIDE SEQUENCE</scope>
    <source>
        <strain evidence="1">P77</strain>
    </source>
</reference>